<dbReference type="PANTHER" id="PTHR33154">
    <property type="entry name" value="TRANSCRIPTIONAL REGULATOR, ARSR FAMILY"/>
    <property type="match status" value="1"/>
</dbReference>
<dbReference type="InterPro" id="IPR001845">
    <property type="entry name" value="HTH_ArsR_DNA-bd_dom"/>
</dbReference>
<evidence type="ECO:0000256" key="1">
    <source>
        <dbReference type="ARBA" id="ARBA00023015"/>
    </source>
</evidence>
<gene>
    <name evidence="5" type="ORF">SAMN00808754_0522</name>
</gene>
<evidence type="ECO:0000313" key="6">
    <source>
        <dbReference type="Proteomes" id="UP000192569"/>
    </source>
</evidence>
<dbReference type="GO" id="GO:0003700">
    <property type="term" value="F:DNA-binding transcription factor activity"/>
    <property type="evidence" value="ECO:0007669"/>
    <property type="project" value="InterPro"/>
</dbReference>
<evidence type="ECO:0000256" key="3">
    <source>
        <dbReference type="ARBA" id="ARBA00023163"/>
    </source>
</evidence>
<dbReference type="PANTHER" id="PTHR33154:SF18">
    <property type="entry name" value="ARSENICAL RESISTANCE OPERON REPRESSOR"/>
    <property type="match status" value="1"/>
</dbReference>
<sequence length="126" mass="14843">MEQLTEYLKVLADPTRMKIIKFLLERDMYVCELVAVMNIAQPTVSQHLRRLKAIGLAEEKKEGQRVRYRLVKEVWDKCQRGLEIFWATPIKNIPQMKEEWERYEAFVASGKALSSCPPPIENNYRT</sequence>
<organism evidence="5 6">
    <name type="scientific">Thermanaeromonas toyohensis ToBE</name>
    <dbReference type="NCBI Taxonomy" id="698762"/>
    <lineage>
        <taxon>Bacteria</taxon>
        <taxon>Bacillati</taxon>
        <taxon>Bacillota</taxon>
        <taxon>Clostridia</taxon>
        <taxon>Neomoorellales</taxon>
        <taxon>Neomoorellaceae</taxon>
        <taxon>Thermanaeromonas</taxon>
    </lineage>
</organism>
<dbReference type="EMBL" id="LT838272">
    <property type="protein sequence ID" value="SMB91794.1"/>
    <property type="molecule type" value="Genomic_DNA"/>
</dbReference>
<name>A0A1W1VFP0_9FIRM</name>
<dbReference type="AlphaFoldDB" id="A0A1W1VFP0"/>
<evidence type="ECO:0000256" key="2">
    <source>
        <dbReference type="ARBA" id="ARBA00023125"/>
    </source>
</evidence>
<evidence type="ECO:0000313" key="5">
    <source>
        <dbReference type="EMBL" id="SMB91794.1"/>
    </source>
</evidence>
<dbReference type="RefSeq" id="WP_084663760.1">
    <property type="nucleotide sequence ID" value="NZ_LT838272.1"/>
</dbReference>
<dbReference type="InterPro" id="IPR036390">
    <property type="entry name" value="WH_DNA-bd_sf"/>
</dbReference>
<dbReference type="CDD" id="cd00090">
    <property type="entry name" value="HTH_ARSR"/>
    <property type="match status" value="1"/>
</dbReference>
<dbReference type="Gene3D" id="1.10.10.10">
    <property type="entry name" value="Winged helix-like DNA-binding domain superfamily/Winged helix DNA-binding domain"/>
    <property type="match status" value="1"/>
</dbReference>
<dbReference type="PROSITE" id="PS50987">
    <property type="entry name" value="HTH_ARSR_2"/>
    <property type="match status" value="1"/>
</dbReference>
<dbReference type="SMART" id="SM00418">
    <property type="entry name" value="HTH_ARSR"/>
    <property type="match status" value="1"/>
</dbReference>
<reference evidence="5 6" key="1">
    <citation type="submission" date="2017-04" db="EMBL/GenBank/DDBJ databases">
        <authorList>
            <person name="Afonso C.L."/>
            <person name="Miller P.J."/>
            <person name="Scott M.A."/>
            <person name="Spackman E."/>
            <person name="Goraichik I."/>
            <person name="Dimitrov K.M."/>
            <person name="Suarez D.L."/>
            <person name="Swayne D.E."/>
        </authorList>
    </citation>
    <scope>NUCLEOTIDE SEQUENCE [LARGE SCALE GENOMIC DNA]</scope>
    <source>
        <strain evidence="5 6">ToBE</strain>
    </source>
</reference>
<dbReference type="GO" id="GO:0003677">
    <property type="term" value="F:DNA binding"/>
    <property type="evidence" value="ECO:0007669"/>
    <property type="project" value="UniProtKB-KW"/>
</dbReference>
<dbReference type="InterPro" id="IPR051081">
    <property type="entry name" value="HTH_MetalResp_TranReg"/>
</dbReference>
<dbReference type="Proteomes" id="UP000192569">
    <property type="component" value="Chromosome I"/>
</dbReference>
<feature type="domain" description="HTH arsR-type" evidence="4">
    <location>
        <begin position="1"/>
        <end position="97"/>
    </location>
</feature>
<dbReference type="SUPFAM" id="SSF46785">
    <property type="entry name" value="Winged helix' DNA-binding domain"/>
    <property type="match status" value="1"/>
</dbReference>
<protein>
    <submittedName>
        <fullName evidence="5">Regulatory protein, arsR family</fullName>
    </submittedName>
</protein>
<keyword evidence="6" id="KW-1185">Reference proteome</keyword>
<dbReference type="Pfam" id="PF01022">
    <property type="entry name" value="HTH_5"/>
    <property type="match status" value="1"/>
</dbReference>
<dbReference type="NCBIfam" id="NF033788">
    <property type="entry name" value="HTH_metalloreg"/>
    <property type="match status" value="1"/>
</dbReference>
<dbReference type="InterPro" id="IPR011991">
    <property type="entry name" value="ArsR-like_HTH"/>
</dbReference>
<proteinExistence type="predicted"/>
<dbReference type="STRING" id="698762.SAMN00808754_0522"/>
<keyword evidence="2" id="KW-0238">DNA-binding</keyword>
<keyword evidence="3" id="KW-0804">Transcription</keyword>
<evidence type="ECO:0000259" key="4">
    <source>
        <dbReference type="PROSITE" id="PS50987"/>
    </source>
</evidence>
<accession>A0A1W1VFP0</accession>
<dbReference type="OrthoDB" id="9798835at2"/>
<dbReference type="InterPro" id="IPR036388">
    <property type="entry name" value="WH-like_DNA-bd_sf"/>
</dbReference>
<dbReference type="PRINTS" id="PR00778">
    <property type="entry name" value="HTHARSR"/>
</dbReference>
<keyword evidence="1" id="KW-0805">Transcription regulation</keyword>